<gene>
    <name evidence="8" type="ORF">EVOR1521_LOCUS4818</name>
</gene>
<proteinExistence type="inferred from homology"/>
<keyword evidence="4" id="KW-0325">Glycoprotein</keyword>
<dbReference type="PANTHER" id="PTHR31736:SF19">
    <property type="entry name" value="PECTIN LYASE SUPERFAMILY PROTEIN-RELATED"/>
    <property type="match status" value="1"/>
</dbReference>
<dbReference type="SUPFAM" id="SSF51126">
    <property type="entry name" value="Pectin lyase-like"/>
    <property type="match status" value="1"/>
</dbReference>
<dbReference type="GO" id="GO:0046576">
    <property type="term" value="F:rhamnogalacturonan alpha-L-rhamnopyranosyl-(1-&gt;4)-alpha-D-galactopyranosyluronide lyase activity"/>
    <property type="evidence" value="ECO:0007669"/>
    <property type="project" value="UniProtKB-ARBA"/>
</dbReference>
<evidence type="ECO:0000313" key="8">
    <source>
        <dbReference type="EMBL" id="CAJ1375563.1"/>
    </source>
</evidence>
<dbReference type="PANTHER" id="PTHR31736">
    <property type="match status" value="1"/>
</dbReference>
<evidence type="ECO:0000256" key="5">
    <source>
        <dbReference type="ARBA" id="ARBA00023295"/>
    </source>
</evidence>
<evidence type="ECO:0000256" key="3">
    <source>
        <dbReference type="ARBA" id="ARBA00023157"/>
    </source>
</evidence>
<reference evidence="8" key="1">
    <citation type="submission" date="2023-08" db="EMBL/GenBank/DDBJ databases">
        <authorList>
            <person name="Chen Y."/>
            <person name="Shah S."/>
            <person name="Dougan E. K."/>
            <person name="Thang M."/>
            <person name="Chan C."/>
        </authorList>
    </citation>
    <scope>NUCLEOTIDE SEQUENCE</scope>
</reference>
<comment type="similarity">
    <text evidence="1 6">Belongs to the glycosyl hydrolase 28 family.</text>
</comment>
<evidence type="ECO:0000313" key="9">
    <source>
        <dbReference type="Proteomes" id="UP001178507"/>
    </source>
</evidence>
<accession>A0AA36HUF6</accession>
<keyword evidence="7" id="KW-0472">Membrane</keyword>
<dbReference type="InterPro" id="IPR011050">
    <property type="entry name" value="Pectin_lyase_fold/virulence"/>
</dbReference>
<dbReference type="EMBL" id="CAUJNA010000330">
    <property type="protein sequence ID" value="CAJ1375563.1"/>
    <property type="molecule type" value="Genomic_DNA"/>
</dbReference>
<dbReference type="Proteomes" id="UP001178507">
    <property type="component" value="Unassembled WGS sequence"/>
</dbReference>
<evidence type="ECO:0000256" key="6">
    <source>
        <dbReference type="RuleBase" id="RU361169"/>
    </source>
</evidence>
<dbReference type="GO" id="GO:0005975">
    <property type="term" value="P:carbohydrate metabolic process"/>
    <property type="evidence" value="ECO:0007669"/>
    <property type="project" value="InterPro"/>
</dbReference>
<dbReference type="InterPro" id="IPR012334">
    <property type="entry name" value="Pectin_lyas_fold"/>
</dbReference>
<keyword evidence="5 6" id="KW-0326">Glycosidase</keyword>
<dbReference type="InterPro" id="IPR000743">
    <property type="entry name" value="Glyco_hydro_28"/>
</dbReference>
<evidence type="ECO:0000256" key="2">
    <source>
        <dbReference type="ARBA" id="ARBA00022801"/>
    </source>
</evidence>
<keyword evidence="9" id="KW-1185">Reference proteome</keyword>
<evidence type="ECO:0000256" key="4">
    <source>
        <dbReference type="ARBA" id="ARBA00023180"/>
    </source>
</evidence>
<comment type="caution">
    <text evidence="8">The sequence shown here is derived from an EMBL/GenBank/DDBJ whole genome shotgun (WGS) entry which is preliminary data.</text>
</comment>
<dbReference type="GO" id="GO:0004650">
    <property type="term" value="F:polygalacturonase activity"/>
    <property type="evidence" value="ECO:0007669"/>
    <property type="project" value="InterPro"/>
</dbReference>
<dbReference type="AlphaFoldDB" id="A0AA36HUF6"/>
<evidence type="ECO:0008006" key="10">
    <source>
        <dbReference type="Google" id="ProtNLM"/>
    </source>
</evidence>
<dbReference type="Pfam" id="PF00295">
    <property type="entry name" value="Glyco_hydro_28"/>
    <property type="match status" value="1"/>
</dbReference>
<keyword evidence="3" id="KW-1015">Disulfide bond</keyword>
<keyword evidence="7" id="KW-1133">Transmembrane helix</keyword>
<name>A0AA36HUF6_9DINO</name>
<organism evidence="8 9">
    <name type="scientific">Effrenium voratum</name>
    <dbReference type="NCBI Taxonomy" id="2562239"/>
    <lineage>
        <taxon>Eukaryota</taxon>
        <taxon>Sar</taxon>
        <taxon>Alveolata</taxon>
        <taxon>Dinophyceae</taxon>
        <taxon>Suessiales</taxon>
        <taxon>Symbiodiniaceae</taxon>
        <taxon>Effrenium</taxon>
    </lineage>
</organism>
<feature type="transmembrane region" description="Helical" evidence="7">
    <location>
        <begin position="24"/>
        <end position="43"/>
    </location>
</feature>
<evidence type="ECO:0000256" key="1">
    <source>
        <dbReference type="ARBA" id="ARBA00008834"/>
    </source>
</evidence>
<dbReference type="Gene3D" id="2.160.20.10">
    <property type="entry name" value="Single-stranded right-handed beta-helix, Pectin lyase-like"/>
    <property type="match status" value="1"/>
</dbReference>
<keyword evidence="7" id="KW-0812">Transmembrane</keyword>
<keyword evidence="2 6" id="KW-0378">Hydrolase</keyword>
<sequence>MAQVRPVKQQEVQVDHMDRLEGSVVPTSAAFCSLLCFVGILLVRRYVPKANKHWLCRTPHVCVGSLVLVTFLQCSVMVLRSSHVKEESLRPAVHAEDTPQQFLGVDAQDSLEDLPDLPETTPSEEVPCRQVTPFDFGAKGDGHADDSAPVLSAILHGAKCQTEVIIPSRRFLVMPTLQVTVENVTIIFEGVLVGPSLQAWNPLMGTWPKGSCAYAEAGCRLGGPSPEFARSQWALLLFRNCRNVTLRGRGGLEARGPSFWKVRNLRPQVRGYCLLKMEDCESMEILGLHLHDSPMYQVVVARSRWVRLDGLRITLSNHELGDAGAHNTDGVNILNSSEVTLQRSVIESGDDNVVVKEGSHDIYGEDLQLRRGKGVSIGSLGERSAEGQVVMNVRFRNLTVTQSVHGARIKTWKGAQGLVRNVSFESFKLLDVMVGILIDQTYCPPSQRPEGCENDGEAIRIERVRFSDFSGSFLQTDRKVLCNACEDVTYQNIALRPAAPMFRPR</sequence>
<protein>
    <recommendedName>
        <fullName evidence="10">Polygalacturonase</fullName>
    </recommendedName>
</protein>
<evidence type="ECO:0000256" key="7">
    <source>
        <dbReference type="SAM" id="Phobius"/>
    </source>
</evidence>